<dbReference type="EMBL" id="SSTE01001516">
    <property type="protein sequence ID" value="KAA0065486.1"/>
    <property type="molecule type" value="Genomic_DNA"/>
</dbReference>
<protein>
    <submittedName>
        <fullName evidence="2">Gag-proteinase polyprotein</fullName>
    </submittedName>
</protein>
<dbReference type="EMBL" id="SSTD01012420">
    <property type="protein sequence ID" value="TYK08726.1"/>
    <property type="molecule type" value="Genomic_DNA"/>
</dbReference>
<dbReference type="Proteomes" id="UP000321947">
    <property type="component" value="Unassembled WGS sequence"/>
</dbReference>
<proteinExistence type="predicted"/>
<dbReference type="Pfam" id="PF14223">
    <property type="entry name" value="Retrotran_gag_2"/>
    <property type="match status" value="1"/>
</dbReference>
<comment type="caution">
    <text evidence="2">The sequence shown here is derived from an EMBL/GenBank/DDBJ whole genome shotgun (WGS) entry which is preliminary data.</text>
</comment>
<evidence type="ECO:0000256" key="1">
    <source>
        <dbReference type="SAM" id="MobiDB-lite"/>
    </source>
</evidence>
<feature type="region of interest" description="Disordered" evidence="1">
    <location>
        <begin position="275"/>
        <end position="294"/>
    </location>
</feature>
<dbReference type="Proteomes" id="UP000321393">
    <property type="component" value="Unassembled WGS sequence"/>
</dbReference>
<evidence type="ECO:0000313" key="4">
    <source>
        <dbReference type="Proteomes" id="UP000321393"/>
    </source>
</evidence>
<name>A0A5A7VGN0_CUCMM</name>
<evidence type="ECO:0000313" key="5">
    <source>
        <dbReference type="Proteomes" id="UP000321947"/>
    </source>
</evidence>
<gene>
    <name evidence="3" type="ORF">E5676_scaffold76G00320</name>
    <name evidence="2" type="ORF">E6C27_scaffold17G001890</name>
</gene>
<reference evidence="4 5" key="1">
    <citation type="submission" date="2019-08" db="EMBL/GenBank/DDBJ databases">
        <title>Draft genome sequences of two oriental melons (Cucumis melo L. var makuwa).</title>
        <authorList>
            <person name="Kwon S.-Y."/>
        </authorList>
    </citation>
    <scope>NUCLEOTIDE SEQUENCE [LARGE SCALE GENOMIC DNA]</scope>
    <source>
        <strain evidence="5">cv. Chang Bougi</strain>
        <strain evidence="4">cv. SW 3</strain>
        <tissue evidence="2">Leaf</tissue>
    </source>
</reference>
<sequence>MDGIREGNSTTRPPLLDGGNYGYWKSRMIAFLMSLDMRSWKAIISGWEHPTKKDEFGKVTRKSELKWMSEEDDATVGNSRALNTLFNVVDQNIFKLINTYKFAKAAWEILEVAYEGTSNIKMSRMQILTSHFKALKMEEDETIAEFIVRVLNIANELYTLGEKMSDSKLVRKVLRSLPSRFNIKITTIEEANDLSKMKLDELFGSLRTFELHLGDGESRRKIGLALTLVKEKLAKECKVSQNEDSLAKSMVLLTKKMMSEERRIMERQNLRRMVKESDAMSVKDEEDYSESNDEEVEMTLISITTINEEGVENLISQAPDQQATMSNESLNEAH</sequence>
<evidence type="ECO:0000313" key="2">
    <source>
        <dbReference type="EMBL" id="KAA0065486.1"/>
    </source>
</evidence>
<dbReference type="AlphaFoldDB" id="A0A5A7VGN0"/>
<dbReference type="OrthoDB" id="1295753at2759"/>
<organism evidence="2 4">
    <name type="scientific">Cucumis melo var. makuwa</name>
    <name type="common">Oriental melon</name>
    <dbReference type="NCBI Taxonomy" id="1194695"/>
    <lineage>
        <taxon>Eukaryota</taxon>
        <taxon>Viridiplantae</taxon>
        <taxon>Streptophyta</taxon>
        <taxon>Embryophyta</taxon>
        <taxon>Tracheophyta</taxon>
        <taxon>Spermatophyta</taxon>
        <taxon>Magnoliopsida</taxon>
        <taxon>eudicotyledons</taxon>
        <taxon>Gunneridae</taxon>
        <taxon>Pentapetalae</taxon>
        <taxon>rosids</taxon>
        <taxon>fabids</taxon>
        <taxon>Cucurbitales</taxon>
        <taxon>Cucurbitaceae</taxon>
        <taxon>Benincaseae</taxon>
        <taxon>Cucumis</taxon>
    </lineage>
</organism>
<accession>A0A5A7VGN0</accession>
<feature type="compositionally biased region" description="Acidic residues" evidence="1">
    <location>
        <begin position="284"/>
        <end position="294"/>
    </location>
</feature>
<dbReference type="PANTHER" id="PTHR35317">
    <property type="entry name" value="OS04G0629600 PROTEIN"/>
    <property type="match status" value="1"/>
</dbReference>
<evidence type="ECO:0000313" key="3">
    <source>
        <dbReference type="EMBL" id="TYK08726.1"/>
    </source>
</evidence>
<dbReference type="PANTHER" id="PTHR35317:SF23">
    <property type="entry name" value="OS04G0629600 PROTEIN"/>
    <property type="match status" value="1"/>
</dbReference>